<accession>K3Z2J1</accession>
<name>K3Z2J1_SETIT</name>
<protein>
    <submittedName>
        <fullName evidence="1">Uncharacterized protein</fullName>
    </submittedName>
</protein>
<organism evidence="1 2">
    <name type="scientific">Setaria italica</name>
    <name type="common">Foxtail millet</name>
    <name type="synonym">Panicum italicum</name>
    <dbReference type="NCBI Taxonomy" id="4555"/>
    <lineage>
        <taxon>Eukaryota</taxon>
        <taxon>Viridiplantae</taxon>
        <taxon>Streptophyta</taxon>
        <taxon>Embryophyta</taxon>
        <taxon>Tracheophyta</taxon>
        <taxon>Spermatophyta</taxon>
        <taxon>Magnoliopsida</taxon>
        <taxon>Liliopsida</taxon>
        <taxon>Poales</taxon>
        <taxon>Poaceae</taxon>
        <taxon>PACMAD clade</taxon>
        <taxon>Panicoideae</taxon>
        <taxon>Panicodae</taxon>
        <taxon>Paniceae</taxon>
        <taxon>Cenchrinae</taxon>
        <taxon>Setaria</taxon>
    </lineage>
</organism>
<dbReference type="EnsemblPlants" id="KQK85814">
    <property type="protein sequence ID" value="KQK85814"/>
    <property type="gene ID" value="SETIT_020759mg"/>
</dbReference>
<proteinExistence type="predicted"/>
<dbReference type="HOGENOM" id="CLU_3385688_0_0_1"/>
<sequence>MWIRTTEGFQGQCPLLFPLKQAKKDFQSFALTS</sequence>
<dbReference type="Gramene" id="KQK85814">
    <property type="protein sequence ID" value="KQK85814"/>
    <property type="gene ID" value="SETIT_020759mg"/>
</dbReference>
<reference evidence="2" key="1">
    <citation type="journal article" date="2012" name="Nat. Biotechnol.">
        <title>Reference genome sequence of the model plant Setaria.</title>
        <authorList>
            <person name="Bennetzen J.L."/>
            <person name="Schmutz J."/>
            <person name="Wang H."/>
            <person name="Percifield R."/>
            <person name="Hawkins J."/>
            <person name="Pontaroli A.C."/>
            <person name="Estep M."/>
            <person name="Feng L."/>
            <person name="Vaughn J.N."/>
            <person name="Grimwood J."/>
            <person name="Jenkins J."/>
            <person name="Barry K."/>
            <person name="Lindquist E."/>
            <person name="Hellsten U."/>
            <person name="Deshpande S."/>
            <person name="Wang X."/>
            <person name="Wu X."/>
            <person name="Mitros T."/>
            <person name="Triplett J."/>
            <person name="Yang X."/>
            <person name="Ye C.Y."/>
            <person name="Mauro-Herrera M."/>
            <person name="Wang L."/>
            <person name="Li P."/>
            <person name="Sharma M."/>
            <person name="Sharma R."/>
            <person name="Ronald P.C."/>
            <person name="Panaud O."/>
            <person name="Kellogg E.A."/>
            <person name="Brutnell T.P."/>
            <person name="Doust A.N."/>
            <person name="Tuskan G.A."/>
            <person name="Rokhsar D."/>
            <person name="Devos K.M."/>
        </authorList>
    </citation>
    <scope>NUCLEOTIDE SEQUENCE [LARGE SCALE GENOMIC DNA]</scope>
    <source>
        <strain evidence="2">cv. Yugu1</strain>
    </source>
</reference>
<evidence type="ECO:0000313" key="1">
    <source>
        <dbReference type="EnsemblPlants" id="KQK85814"/>
    </source>
</evidence>
<dbReference type="InParanoid" id="K3Z2J1"/>
<keyword evidence="2" id="KW-1185">Reference proteome</keyword>
<reference evidence="1" key="2">
    <citation type="submission" date="2018-08" db="UniProtKB">
        <authorList>
            <consortium name="EnsemblPlants"/>
        </authorList>
    </citation>
    <scope>IDENTIFICATION</scope>
    <source>
        <strain evidence="1">Yugu1</strain>
    </source>
</reference>
<dbReference type="Proteomes" id="UP000004995">
    <property type="component" value="Unassembled WGS sequence"/>
</dbReference>
<dbReference type="AlphaFoldDB" id="K3Z2J1"/>
<evidence type="ECO:0000313" key="2">
    <source>
        <dbReference type="Proteomes" id="UP000004995"/>
    </source>
</evidence>